<name>A0A1R2CI80_9CILI</name>
<proteinExistence type="predicted"/>
<evidence type="ECO:0000256" key="1">
    <source>
        <dbReference type="SAM" id="Coils"/>
    </source>
</evidence>
<comment type="caution">
    <text evidence="2">The sequence shown here is derived from an EMBL/GenBank/DDBJ whole genome shotgun (WGS) entry which is preliminary data.</text>
</comment>
<dbReference type="OrthoDB" id="304039at2759"/>
<keyword evidence="1" id="KW-0175">Coiled coil</keyword>
<gene>
    <name evidence="2" type="ORF">SteCoe_9327</name>
</gene>
<keyword evidence="3" id="KW-1185">Reference proteome</keyword>
<reference evidence="2 3" key="1">
    <citation type="submission" date="2016-11" db="EMBL/GenBank/DDBJ databases">
        <title>The macronuclear genome of Stentor coeruleus: a giant cell with tiny introns.</title>
        <authorList>
            <person name="Slabodnick M."/>
            <person name="Ruby J.G."/>
            <person name="Reiff S.B."/>
            <person name="Swart E.C."/>
            <person name="Gosai S."/>
            <person name="Prabakaran S."/>
            <person name="Witkowska E."/>
            <person name="Larue G.E."/>
            <person name="Fisher S."/>
            <person name="Freeman R.M."/>
            <person name="Gunawardena J."/>
            <person name="Chu W."/>
            <person name="Stover N.A."/>
            <person name="Gregory B.D."/>
            <person name="Nowacki M."/>
            <person name="Derisi J."/>
            <person name="Roy S.W."/>
            <person name="Marshall W.F."/>
            <person name="Sood P."/>
        </authorList>
    </citation>
    <scope>NUCLEOTIDE SEQUENCE [LARGE SCALE GENOMIC DNA]</scope>
    <source>
        <strain evidence="2">WM001</strain>
    </source>
</reference>
<dbReference type="Proteomes" id="UP000187209">
    <property type="component" value="Unassembled WGS sequence"/>
</dbReference>
<accession>A0A1R2CI80</accession>
<feature type="coiled-coil region" evidence="1">
    <location>
        <begin position="162"/>
        <end position="189"/>
    </location>
</feature>
<evidence type="ECO:0000313" key="3">
    <source>
        <dbReference type="Proteomes" id="UP000187209"/>
    </source>
</evidence>
<sequence>MSINSLSKSISFSNSPAVRRTKKLPIALISQIVPEDLHEDIKSTQMFPKALPFKEPIKKLPSAMNKVIKLASRQKLLNRTSFNNSLKDLHLNSSLNDFDSIQNTGIEHCLIEKLKKEKDFSRKFEILLSTTEKLSSFDRNFFIFYKVASEFFLEFREKVLLKDENLLKIDELEKANKELRINLERSLQEVCKLNKQIDYFKVGIEKIKEENSTLRFRVKKQSLLLTKLQKEGYPLEEMYESMNIENKKSKSMNKVAVKNQEEIQRPNSIPNKPAINIPKLHFQENEGKECYQEEFMAKFNEFSESWREEIIKNHHLINK</sequence>
<dbReference type="EMBL" id="MPUH01000144">
    <property type="protein sequence ID" value="OMJ88703.1"/>
    <property type="molecule type" value="Genomic_DNA"/>
</dbReference>
<protein>
    <submittedName>
        <fullName evidence="2">Uncharacterized protein</fullName>
    </submittedName>
</protein>
<organism evidence="2 3">
    <name type="scientific">Stentor coeruleus</name>
    <dbReference type="NCBI Taxonomy" id="5963"/>
    <lineage>
        <taxon>Eukaryota</taxon>
        <taxon>Sar</taxon>
        <taxon>Alveolata</taxon>
        <taxon>Ciliophora</taxon>
        <taxon>Postciliodesmatophora</taxon>
        <taxon>Heterotrichea</taxon>
        <taxon>Heterotrichida</taxon>
        <taxon>Stentoridae</taxon>
        <taxon>Stentor</taxon>
    </lineage>
</organism>
<dbReference type="AlphaFoldDB" id="A0A1R2CI80"/>
<evidence type="ECO:0000313" key="2">
    <source>
        <dbReference type="EMBL" id="OMJ88703.1"/>
    </source>
</evidence>